<dbReference type="InterPro" id="IPR029479">
    <property type="entry name" value="Nitroreductase"/>
</dbReference>
<dbReference type="CDD" id="cd02137">
    <property type="entry name" value="MhqN-like"/>
    <property type="match status" value="1"/>
</dbReference>
<dbReference type="Gene3D" id="3.40.109.10">
    <property type="entry name" value="NADH Oxidase"/>
    <property type="match status" value="1"/>
</dbReference>
<comment type="similarity">
    <text evidence="1">Belongs to the nitroreductase family.</text>
</comment>
<feature type="domain" description="Nitroreductase" evidence="3">
    <location>
        <begin position="17"/>
        <end position="189"/>
    </location>
</feature>
<sequence>MSSSTLEKRDFYTVVNDRHSVKKYDPTHTMTEDEVKELIVNTQKAPSAWNLQHWKFLIIDKKEMKEKVLPIAYGQEQVITASIVVCILADIEANKNAEPIFSDAVDKGYMTKEIKDSLIGQIEGAYTIPDMGKDQGIMNSSLAAMQLMLVAKAMDYDTCPMGGFDRQKMIEEFNIPSRYIPTMLISVGKASEPAYPSSRFTFDEVTIFNSF</sequence>
<organism evidence="4 5">
    <name type="scientific">Lottiidibacillus patelloidae</name>
    <dbReference type="NCBI Taxonomy" id="2670334"/>
    <lineage>
        <taxon>Bacteria</taxon>
        <taxon>Bacillati</taxon>
        <taxon>Bacillota</taxon>
        <taxon>Bacilli</taxon>
        <taxon>Bacillales</taxon>
        <taxon>Bacillaceae</taxon>
        <taxon>Lottiidibacillus</taxon>
    </lineage>
</organism>
<proteinExistence type="inferred from homology"/>
<dbReference type="EMBL" id="NPIA01000003">
    <property type="protein sequence ID" value="OZM57364.1"/>
    <property type="molecule type" value="Genomic_DNA"/>
</dbReference>
<dbReference type="AlphaFoldDB" id="A0A263BUE8"/>
<dbReference type="PANTHER" id="PTHR43673">
    <property type="entry name" value="NAD(P)H NITROREDUCTASE YDGI-RELATED"/>
    <property type="match status" value="1"/>
</dbReference>
<evidence type="ECO:0000256" key="2">
    <source>
        <dbReference type="ARBA" id="ARBA00023002"/>
    </source>
</evidence>
<dbReference type="SUPFAM" id="SSF55469">
    <property type="entry name" value="FMN-dependent nitroreductase-like"/>
    <property type="match status" value="1"/>
</dbReference>
<dbReference type="Pfam" id="PF00881">
    <property type="entry name" value="Nitroreductase"/>
    <property type="match status" value="1"/>
</dbReference>
<dbReference type="InterPro" id="IPR000415">
    <property type="entry name" value="Nitroreductase-like"/>
</dbReference>
<reference evidence="4 5" key="2">
    <citation type="submission" date="2017-09" db="EMBL/GenBank/DDBJ databases">
        <title>Bacillus patelloidae sp. nov., isolated from the intestinal tract of a marine limpet.</title>
        <authorList>
            <person name="Liu R."/>
            <person name="Dong C."/>
            <person name="Shao Z."/>
        </authorList>
    </citation>
    <scope>NUCLEOTIDE SEQUENCE [LARGE SCALE GENOMIC DNA]</scope>
    <source>
        <strain evidence="4 5">SA5d-4</strain>
    </source>
</reference>
<name>A0A263BUE8_9BACI</name>
<keyword evidence="5" id="KW-1185">Reference proteome</keyword>
<dbReference type="RefSeq" id="WP_094923969.1">
    <property type="nucleotide sequence ID" value="NZ_NPIA01000003.1"/>
</dbReference>
<evidence type="ECO:0000256" key="1">
    <source>
        <dbReference type="ARBA" id="ARBA00007118"/>
    </source>
</evidence>
<protein>
    <submittedName>
        <fullName evidence="4">Nitroreductase family protein</fullName>
    </submittedName>
</protein>
<evidence type="ECO:0000313" key="5">
    <source>
        <dbReference type="Proteomes" id="UP000217083"/>
    </source>
</evidence>
<gene>
    <name evidence="4" type="ORF">CIB95_07845</name>
</gene>
<dbReference type="Proteomes" id="UP000217083">
    <property type="component" value="Unassembled WGS sequence"/>
</dbReference>
<evidence type="ECO:0000259" key="3">
    <source>
        <dbReference type="Pfam" id="PF00881"/>
    </source>
</evidence>
<comment type="caution">
    <text evidence="4">The sequence shown here is derived from an EMBL/GenBank/DDBJ whole genome shotgun (WGS) entry which is preliminary data.</text>
</comment>
<accession>A0A263BUE8</accession>
<keyword evidence="2" id="KW-0560">Oxidoreductase</keyword>
<evidence type="ECO:0000313" key="4">
    <source>
        <dbReference type="EMBL" id="OZM57364.1"/>
    </source>
</evidence>
<dbReference type="GO" id="GO:0016491">
    <property type="term" value="F:oxidoreductase activity"/>
    <property type="evidence" value="ECO:0007669"/>
    <property type="project" value="UniProtKB-KW"/>
</dbReference>
<reference evidence="5" key="1">
    <citation type="submission" date="2017-08" db="EMBL/GenBank/DDBJ databases">
        <authorList>
            <person name="Huang Z."/>
        </authorList>
    </citation>
    <scope>NUCLEOTIDE SEQUENCE [LARGE SCALE GENOMIC DNA]</scope>
    <source>
        <strain evidence="5">SA5d-4</strain>
    </source>
</reference>
<dbReference type="PANTHER" id="PTHR43673:SF3">
    <property type="entry name" value="NAD(P)H NITROREDUCTASE YODC-RELATED"/>
    <property type="match status" value="1"/>
</dbReference>